<feature type="transmembrane region" description="Helical" evidence="1">
    <location>
        <begin position="50"/>
        <end position="76"/>
    </location>
</feature>
<feature type="transmembrane region" description="Helical" evidence="1">
    <location>
        <begin position="96"/>
        <end position="116"/>
    </location>
</feature>
<sequence>MLKTLFKPNLNYFQIILKNQIRHNSNNLNKFINTKGYKINQEDKRCIEPLILFTQVSTVFCATGGVIIYGSHALIVNVEKPFIQHFIETLVGVTEGFFYGSFVGFFWPVTASVLVIKFCKFIY</sequence>
<evidence type="ECO:0000256" key="1">
    <source>
        <dbReference type="SAM" id="Phobius"/>
    </source>
</evidence>
<dbReference type="AlphaFoldDB" id="A0A6C0KWG3"/>
<reference evidence="2" key="1">
    <citation type="journal article" date="2020" name="Nature">
        <title>Giant virus diversity and host interactions through global metagenomics.</title>
        <authorList>
            <person name="Schulz F."/>
            <person name="Roux S."/>
            <person name="Paez-Espino D."/>
            <person name="Jungbluth S."/>
            <person name="Walsh D.A."/>
            <person name="Denef V.J."/>
            <person name="McMahon K.D."/>
            <person name="Konstantinidis K.T."/>
            <person name="Eloe-Fadrosh E.A."/>
            <person name="Kyrpides N.C."/>
            <person name="Woyke T."/>
        </authorList>
    </citation>
    <scope>NUCLEOTIDE SEQUENCE</scope>
    <source>
        <strain evidence="2">GVMAG-S-3300013094-109</strain>
    </source>
</reference>
<dbReference type="EMBL" id="MN740990">
    <property type="protein sequence ID" value="QHU21583.1"/>
    <property type="molecule type" value="Genomic_DNA"/>
</dbReference>
<keyword evidence="1" id="KW-0472">Membrane</keyword>
<protein>
    <submittedName>
        <fullName evidence="2">Uncharacterized protein</fullName>
    </submittedName>
</protein>
<keyword evidence="1" id="KW-1133">Transmembrane helix</keyword>
<evidence type="ECO:0000313" key="2">
    <source>
        <dbReference type="EMBL" id="QHU21583.1"/>
    </source>
</evidence>
<name>A0A6C0KWG3_9ZZZZ</name>
<keyword evidence="1" id="KW-0812">Transmembrane</keyword>
<accession>A0A6C0KWG3</accession>
<proteinExistence type="predicted"/>
<organism evidence="2">
    <name type="scientific">viral metagenome</name>
    <dbReference type="NCBI Taxonomy" id="1070528"/>
    <lineage>
        <taxon>unclassified sequences</taxon>
        <taxon>metagenomes</taxon>
        <taxon>organismal metagenomes</taxon>
    </lineage>
</organism>